<dbReference type="InterPro" id="IPR019752">
    <property type="entry name" value="Pyrv/ketoisovalerate_OxRed_cat"/>
</dbReference>
<comment type="caution">
    <text evidence="6">The sequence shown here is derived from an EMBL/GenBank/DDBJ whole genome shotgun (WGS) entry which is preliminary data.</text>
</comment>
<evidence type="ECO:0000313" key="6">
    <source>
        <dbReference type="EMBL" id="PMB75545.1"/>
    </source>
</evidence>
<dbReference type="SUPFAM" id="SSF53323">
    <property type="entry name" value="Pyruvate-ferredoxin oxidoreductase, PFOR, domain III"/>
    <property type="match status" value="1"/>
</dbReference>
<sequence>MLQEIIFYGRGGQGAVTSSELLAAAASYENFYSQAFAFYGAERRGAPVMAFSRISDSVIYKHGMFFEVDSLVVLDRAVLPKLKDIKIRKNGNLLINASLINLNDLKKYLNFIENVKVYTVDANAIAKNEGLVMAGWPLVNTSILGAFIKILGIIKLDSLLNAIDENFEGQIAEKNKKAVKVAYESLKEMGEIKNE</sequence>
<name>A0A2J6N2H5_9CREN</name>
<evidence type="ECO:0000256" key="2">
    <source>
        <dbReference type="ARBA" id="ARBA00023002"/>
    </source>
</evidence>
<comment type="catalytic activity">
    <reaction evidence="3">
        <text>2 oxidized [2Fe-2S]-[ferredoxin] + pyruvate + CoA = 2 reduced [2Fe-2S]-[ferredoxin] + acetyl-CoA + CO2 + H(+)</text>
        <dbReference type="Rhea" id="RHEA:12765"/>
        <dbReference type="Rhea" id="RHEA-COMP:10000"/>
        <dbReference type="Rhea" id="RHEA-COMP:10001"/>
        <dbReference type="ChEBI" id="CHEBI:15361"/>
        <dbReference type="ChEBI" id="CHEBI:15378"/>
        <dbReference type="ChEBI" id="CHEBI:16526"/>
        <dbReference type="ChEBI" id="CHEBI:33737"/>
        <dbReference type="ChEBI" id="CHEBI:33738"/>
        <dbReference type="ChEBI" id="CHEBI:57287"/>
        <dbReference type="ChEBI" id="CHEBI:57288"/>
        <dbReference type="EC" id="1.2.7.1"/>
    </reaction>
</comment>
<dbReference type="InterPro" id="IPR051626">
    <property type="entry name" value="Oxidoreductase_gamma_subunit"/>
</dbReference>
<evidence type="ECO:0000256" key="3">
    <source>
        <dbReference type="ARBA" id="ARBA00049357"/>
    </source>
</evidence>
<dbReference type="EMBL" id="JADEZV010000007">
    <property type="protein sequence ID" value="MBE9391769.1"/>
    <property type="molecule type" value="Genomic_DNA"/>
</dbReference>
<reference evidence="6 7" key="1">
    <citation type="submission" date="2018-01" db="EMBL/GenBank/DDBJ databases">
        <title>Metagenomic assembled genomes from two thermal pools in the Uzon Caldera, Kamchatka, Russia.</title>
        <authorList>
            <person name="Wilkins L."/>
            <person name="Ettinger C."/>
        </authorList>
    </citation>
    <scope>NUCLEOTIDE SEQUENCE [LARGE SCALE GENOMIC DNA]</scope>
    <source>
        <strain evidence="6">ZAV-06</strain>
    </source>
</reference>
<evidence type="ECO:0000313" key="7">
    <source>
        <dbReference type="Proteomes" id="UP000237153"/>
    </source>
</evidence>
<accession>A0A2J6N2H5</accession>
<dbReference type="EC" id="1.2.7.1" evidence="1"/>
<dbReference type="RefSeq" id="WP_014557468.1">
    <property type="nucleotide sequence ID" value="NZ_JADEZV010000007.1"/>
</dbReference>
<dbReference type="GO" id="GO:0019164">
    <property type="term" value="F:pyruvate synthase activity"/>
    <property type="evidence" value="ECO:0007669"/>
    <property type="project" value="UniProtKB-EC"/>
</dbReference>
<evidence type="ECO:0000256" key="1">
    <source>
        <dbReference type="ARBA" id="ARBA00012822"/>
    </source>
</evidence>
<dbReference type="InterPro" id="IPR011894">
    <property type="entry name" value="PorC_KorC"/>
</dbReference>
<evidence type="ECO:0000313" key="5">
    <source>
        <dbReference type="EMBL" id="MBE9391769.1"/>
    </source>
</evidence>
<dbReference type="AlphaFoldDB" id="A0A2J6N2H5"/>
<reference evidence="5" key="2">
    <citation type="submission" date="2020-10" db="EMBL/GenBank/DDBJ databases">
        <title>Fervidococcus fontis strain 3639Fd - the first crenarchaeon capable of growth on lipids.</title>
        <authorList>
            <person name="Kochetkova T.V."/>
            <person name="Elcheninov A.G."/>
            <person name="Toschakov S.V."/>
            <person name="Kublanov I.V."/>
        </authorList>
    </citation>
    <scope>NUCLEOTIDE SEQUENCE</scope>
    <source>
        <strain evidence="5">3639Fd</strain>
    </source>
</reference>
<dbReference type="NCBIfam" id="TIGR02175">
    <property type="entry name" value="PorC_KorC"/>
    <property type="match status" value="1"/>
</dbReference>
<protein>
    <recommendedName>
        <fullName evidence="1">pyruvate synthase</fullName>
        <ecNumber evidence="1">1.2.7.1</ecNumber>
    </recommendedName>
</protein>
<keyword evidence="2 6" id="KW-0560">Oxidoreductase</keyword>
<dbReference type="Gene3D" id="3.40.920.10">
    <property type="entry name" value="Pyruvate-ferredoxin oxidoreductase, PFOR, domain III"/>
    <property type="match status" value="1"/>
</dbReference>
<dbReference type="PANTHER" id="PTHR43366:SF1">
    <property type="entry name" value="PYRUVATE SYNTHASE SUBUNIT PORC"/>
    <property type="match status" value="1"/>
</dbReference>
<dbReference type="EMBL" id="PNIM01000012">
    <property type="protein sequence ID" value="PMB75545.1"/>
    <property type="molecule type" value="Genomic_DNA"/>
</dbReference>
<organism evidence="6 7">
    <name type="scientific">Fervidicoccus fontis</name>
    <dbReference type="NCBI Taxonomy" id="683846"/>
    <lineage>
        <taxon>Archaea</taxon>
        <taxon>Thermoproteota</taxon>
        <taxon>Thermoprotei</taxon>
        <taxon>Fervidicoccales</taxon>
        <taxon>Fervidicoccaceae</taxon>
        <taxon>Fervidicoccus</taxon>
    </lineage>
</organism>
<dbReference type="InterPro" id="IPR002869">
    <property type="entry name" value="Pyrv_flavodox_OxRed_cen"/>
</dbReference>
<feature type="domain" description="Pyruvate/ketoisovalerate oxidoreductase catalytic" evidence="4">
    <location>
        <begin position="11"/>
        <end position="184"/>
    </location>
</feature>
<dbReference type="Pfam" id="PF01558">
    <property type="entry name" value="POR"/>
    <property type="match status" value="1"/>
</dbReference>
<dbReference type="Proteomes" id="UP000237153">
    <property type="component" value="Unassembled WGS sequence"/>
</dbReference>
<dbReference type="PANTHER" id="PTHR43366">
    <property type="entry name" value="PYRUVATE SYNTHASE SUBUNIT PORC"/>
    <property type="match status" value="1"/>
</dbReference>
<dbReference type="OMA" id="WHSRAGQ"/>
<dbReference type="GeneID" id="12449399"/>
<gene>
    <name evidence="6" type="ORF">C0188_02715</name>
    <name evidence="5" type="ORF">IOK49_06785</name>
</gene>
<proteinExistence type="predicted"/>
<evidence type="ECO:0000259" key="4">
    <source>
        <dbReference type="Pfam" id="PF01558"/>
    </source>
</evidence>
<dbReference type="Proteomes" id="UP000652307">
    <property type="component" value="Unassembled WGS sequence"/>
</dbReference>